<comment type="caution">
    <text evidence="1">The sequence shown here is derived from an EMBL/GenBank/DDBJ whole genome shotgun (WGS) entry which is preliminary data.</text>
</comment>
<protein>
    <submittedName>
        <fullName evidence="1">Uncharacterized protein</fullName>
    </submittedName>
</protein>
<accession>A0ACC0W7M9</accession>
<evidence type="ECO:0000313" key="2">
    <source>
        <dbReference type="Proteomes" id="UP001163321"/>
    </source>
</evidence>
<dbReference type="EMBL" id="CM047582">
    <property type="protein sequence ID" value="KAI9914744.1"/>
    <property type="molecule type" value="Genomic_DNA"/>
</dbReference>
<name>A0ACC0W7M9_9STRA</name>
<evidence type="ECO:0000313" key="1">
    <source>
        <dbReference type="EMBL" id="KAI9914744.1"/>
    </source>
</evidence>
<gene>
    <name evidence="1" type="ORF">PsorP6_008053</name>
</gene>
<proteinExistence type="predicted"/>
<keyword evidence="2" id="KW-1185">Reference proteome</keyword>
<dbReference type="Proteomes" id="UP001163321">
    <property type="component" value="Chromosome 3"/>
</dbReference>
<reference evidence="1 2" key="1">
    <citation type="journal article" date="2022" name="bioRxiv">
        <title>The genome of the oomycete Peronosclerospora sorghi, a cosmopolitan pathogen of maize and sorghum, is inflated with dispersed pseudogenes.</title>
        <authorList>
            <person name="Fletcher K."/>
            <person name="Martin F."/>
            <person name="Isakeit T."/>
            <person name="Cavanaugh K."/>
            <person name="Magill C."/>
            <person name="Michelmore R."/>
        </authorList>
    </citation>
    <scope>NUCLEOTIDE SEQUENCE [LARGE SCALE GENOMIC DNA]</scope>
    <source>
        <strain evidence="1">P6</strain>
    </source>
</reference>
<sequence>MNIKEERRFELHFLDRITFVIVPVVKDSCITGGFTTMVQSEATVLLKGSHDDSHAPATNYKTSSNSGRSLIFRQSSSGLSISTVPTRNLGLPVVPGDTLIRCNGALLPSDIRTVAGWKEFILPADAVVFG</sequence>
<organism evidence="1 2">
    <name type="scientific">Peronosclerospora sorghi</name>
    <dbReference type="NCBI Taxonomy" id="230839"/>
    <lineage>
        <taxon>Eukaryota</taxon>
        <taxon>Sar</taxon>
        <taxon>Stramenopiles</taxon>
        <taxon>Oomycota</taxon>
        <taxon>Peronosporomycetes</taxon>
        <taxon>Peronosporales</taxon>
        <taxon>Peronosporaceae</taxon>
        <taxon>Peronosclerospora</taxon>
    </lineage>
</organism>